<evidence type="ECO:0000256" key="1">
    <source>
        <dbReference type="PIRSR" id="PIRSR607822-1"/>
    </source>
</evidence>
<dbReference type="KEGG" id="mym:A176_006456"/>
<dbReference type="InterPro" id="IPR017146">
    <property type="entry name" value="Lanti_2_LanM"/>
</dbReference>
<dbReference type="Proteomes" id="UP000009026">
    <property type="component" value="Chromosome"/>
</dbReference>
<dbReference type="CDD" id="cd04792">
    <property type="entry name" value="LanM-like"/>
    <property type="match status" value="1"/>
</dbReference>
<reference evidence="4 5" key="1">
    <citation type="journal article" date="2016" name="PLoS ONE">
        <title>Complete Genome Sequence and Comparative Genomics of a Novel Myxobacterium Myxococcus hansupus.</title>
        <authorList>
            <person name="Sharma G."/>
            <person name="Narwani T."/>
            <person name="Subramanian S."/>
        </authorList>
    </citation>
    <scope>NUCLEOTIDE SEQUENCE [LARGE SCALE GENOMIC DNA]</scope>
    <source>
        <strain evidence="5">mixupus</strain>
    </source>
</reference>
<protein>
    <submittedName>
        <fullName evidence="4">Lanthionine biosynthesis protein LanM</fullName>
    </submittedName>
</protein>
<dbReference type="eggNOG" id="COG4403">
    <property type="taxonomic scope" value="Bacteria"/>
</dbReference>
<dbReference type="InterPro" id="IPR012341">
    <property type="entry name" value="6hp_glycosidase-like_sf"/>
</dbReference>
<accession>A0A0H4X310</accession>
<organism evidence="4 5">
    <name type="scientific">Pseudomyxococcus hansupus</name>
    <dbReference type="NCBI Taxonomy" id="1297742"/>
    <lineage>
        <taxon>Bacteria</taxon>
        <taxon>Pseudomonadati</taxon>
        <taxon>Myxococcota</taxon>
        <taxon>Myxococcia</taxon>
        <taxon>Myxococcales</taxon>
        <taxon>Cystobacterineae</taxon>
        <taxon>Myxococcaceae</taxon>
        <taxon>Pseudomyxococcus</taxon>
    </lineage>
</organism>
<dbReference type="Pfam" id="PF05147">
    <property type="entry name" value="LANC_like"/>
    <property type="match status" value="1"/>
</dbReference>
<evidence type="ECO:0000259" key="3">
    <source>
        <dbReference type="Pfam" id="PF13575"/>
    </source>
</evidence>
<dbReference type="EMBL" id="CP012109">
    <property type="protein sequence ID" value="AKQ69544.1"/>
    <property type="molecule type" value="Genomic_DNA"/>
</dbReference>
<dbReference type="GO" id="GO:0046872">
    <property type="term" value="F:metal ion binding"/>
    <property type="evidence" value="ECO:0007669"/>
    <property type="project" value="UniProtKB-KW"/>
</dbReference>
<dbReference type="RefSeq" id="WP_002636104.1">
    <property type="nucleotide sequence ID" value="NZ_CP012109.1"/>
</dbReference>
<dbReference type="PIRSF" id="PIRSF037228">
    <property type="entry name" value="Lant_mod_RumM"/>
    <property type="match status" value="1"/>
</dbReference>
<dbReference type="NCBIfam" id="TIGR03897">
    <property type="entry name" value="lanti_2_LanM"/>
    <property type="match status" value="1"/>
</dbReference>
<dbReference type="PATRIC" id="fig|1297742.4.peg.6544"/>
<dbReference type="SMART" id="SM01260">
    <property type="entry name" value="LANC_like"/>
    <property type="match status" value="1"/>
</dbReference>
<dbReference type="GO" id="GO:0005975">
    <property type="term" value="P:carbohydrate metabolic process"/>
    <property type="evidence" value="ECO:0007669"/>
    <property type="project" value="InterPro"/>
</dbReference>
<evidence type="ECO:0000313" key="4">
    <source>
        <dbReference type="EMBL" id="AKQ69544.1"/>
    </source>
</evidence>
<evidence type="ECO:0000313" key="5">
    <source>
        <dbReference type="Proteomes" id="UP000009026"/>
    </source>
</evidence>
<dbReference type="PRINTS" id="PR01950">
    <property type="entry name" value="LANCSUPER"/>
</dbReference>
<sequence length="950" mass="103952">MSGNSDSGWFARPVDRLIEPFLAALRERLGQVRKLGDAERAVLDEAAARRLRDTAQLRLNRMFLLELHAATLTGRLTAEDERERWTQFLELTCTPDFDAHLRGRYPTLHRRLAALCQNQVGAVLQLAERFAADRALLGNLSGRPQGDLKAIFLGEGDTHRGGQAVARLELELGKVMYKPRSVQLDQSVRELLEDVLSGVPEEVRIRVPGVVARDGYGWAEFVEHRYCEGDAELSRFYRNLGHWLAVMRLVGGTDLHSENIVAAGPVPIVVDVESLFCPDPFVPASGRGQAVDIAAALIRRTVLRTGILPIRADGLALAGLDISAAGSLPGQQPLIPMPTIVDGGTGAARMGMTQVERSASKNHPSPTPVLALYWDQVVAGFNEVTATLQQRDAGPHPLLRRFGGREVRRIRRPTQVYAEIIRMLWHPASLHDEPAAVARGRDILRRNAESSPGAPTEPELIDGEVRDMLAGDVPVFTATVDEALIQHHLADWRTADFPLEEMTIQGALVIAYLNERAPPPRQQLPPHPQREHLDRRRRAMAASLLERLRDNAIQGTDGTVTWVSPILAEHGWAIRPLAADVYTGQGGVALCLAEYLHEHAQGRADAVAGLDALYEGTLAVLRATEDQVPTKTVGAYLGLASQVWTWSSLYELQGEPWMLERARARAALLAEQRFEDDRLLDVLDGVSGVVVPLLNLASLTREERWRDVAVRAGRRIVATATRDASGARWATSMFPEAIGGFAHGATGMGWALARLTLSGAGTQAERQSWLDLAHAAFDFEETLFDPDVGNWRDARNGVGSRFLTNWCHGSTGIGLAACDLHVRTGSARHLDVARRAVAAGLREGFGWSHTLCHGDLGLWELLERWRRLDPEAVGADRDGWDAAILSGLEERGPVGGWSRNAFTPGVMPGIGGILHLLLEMHPESRLATPLLLDRREEPPGARPGGLAGTP</sequence>
<dbReference type="InterPro" id="IPR007822">
    <property type="entry name" value="LANC-like"/>
</dbReference>
<dbReference type="AlphaFoldDB" id="A0A0H4X310"/>
<dbReference type="InterPro" id="IPR025410">
    <property type="entry name" value="Lant_dehyd"/>
</dbReference>
<keyword evidence="1" id="KW-0479">Metal-binding</keyword>
<proteinExistence type="predicted"/>
<dbReference type="GO" id="GO:0031179">
    <property type="term" value="P:peptide modification"/>
    <property type="evidence" value="ECO:0007669"/>
    <property type="project" value="InterPro"/>
</dbReference>
<evidence type="ECO:0000256" key="2">
    <source>
        <dbReference type="SAM" id="MobiDB-lite"/>
    </source>
</evidence>
<dbReference type="Pfam" id="PF13575">
    <property type="entry name" value="DUF4135"/>
    <property type="match status" value="1"/>
</dbReference>
<feature type="region of interest" description="Disordered" evidence="2">
    <location>
        <begin position="929"/>
        <end position="950"/>
    </location>
</feature>
<dbReference type="Gene3D" id="1.50.10.10">
    <property type="match status" value="1"/>
</dbReference>
<dbReference type="OrthoDB" id="9148343at2"/>
<feature type="binding site" evidence="1">
    <location>
        <position position="853"/>
    </location>
    <ligand>
        <name>Zn(2+)</name>
        <dbReference type="ChEBI" id="CHEBI:29105"/>
    </ligand>
</feature>
<keyword evidence="5" id="KW-1185">Reference proteome</keyword>
<feature type="binding site" evidence="1">
    <location>
        <position position="807"/>
    </location>
    <ligand>
        <name>Zn(2+)</name>
        <dbReference type="ChEBI" id="CHEBI:29105"/>
    </ligand>
</feature>
<feature type="binding site" evidence="1">
    <location>
        <position position="852"/>
    </location>
    <ligand>
        <name>Zn(2+)</name>
        <dbReference type="ChEBI" id="CHEBI:29105"/>
    </ligand>
</feature>
<dbReference type="SUPFAM" id="SSF158745">
    <property type="entry name" value="LanC-like"/>
    <property type="match status" value="1"/>
</dbReference>
<feature type="domain" description="Lantibiotic biosynthesis protein dehydration" evidence="3">
    <location>
        <begin position="105"/>
        <end position="478"/>
    </location>
</feature>
<keyword evidence="1" id="KW-0862">Zinc</keyword>
<gene>
    <name evidence="4" type="ORF">A176_006456</name>
</gene>
<dbReference type="STRING" id="1297742.A176_006456"/>
<name>A0A0H4X310_9BACT</name>